<reference evidence="7 10" key="2">
    <citation type="submission" date="2021-08" db="EMBL/GenBank/DDBJ databases">
        <title>Complete genome sequence of the strain Aneurinibacillus thermoaerophilus CCM 8960.</title>
        <authorList>
            <person name="Musilova J."/>
            <person name="Kourilova X."/>
            <person name="Pernicova I."/>
            <person name="Bezdicek M."/>
            <person name="Lengerova M."/>
            <person name="Obruca S."/>
            <person name="Sedlar K."/>
        </authorList>
    </citation>
    <scope>NUCLEOTIDE SEQUENCE [LARGE SCALE GENOMIC DNA]</scope>
    <source>
        <strain evidence="7 10">CCM 8960</strain>
    </source>
</reference>
<dbReference type="EMBL" id="CP080764">
    <property type="protein sequence ID" value="QYY42561.1"/>
    <property type="molecule type" value="Genomic_DNA"/>
</dbReference>
<comment type="subcellular location">
    <subcellularLocation>
        <location evidence="1">Membrane</location>
        <topology evidence="1">Multi-pass membrane protein</topology>
    </subcellularLocation>
</comment>
<dbReference type="Proteomes" id="UP000826616">
    <property type="component" value="Chromosome"/>
</dbReference>
<feature type="transmembrane region" description="Helical" evidence="5">
    <location>
        <begin position="371"/>
        <end position="395"/>
    </location>
</feature>
<evidence type="ECO:0000256" key="5">
    <source>
        <dbReference type="SAM" id="Phobius"/>
    </source>
</evidence>
<evidence type="ECO:0000313" key="10">
    <source>
        <dbReference type="Proteomes" id="UP000826616"/>
    </source>
</evidence>
<feature type="transmembrane region" description="Helical" evidence="5">
    <location>
        <begin position="39"/>
        <end position="62"/>
    </location>
</feature>
<feature type="transmembrane region" description="Helical" evidence="5">
    <location>
        <begin position="204"/>
        <end position="220"/>
    </location>
</feature>
<dbReference type="Proteomes" id="UP000198956">
    <property type="component" value="Unassembled WGS sequence"/>
</dbReference>
<evidence type="ECO:0000256" key="4">
    <source>
        <dbReference type="ARBA" id="ARBA00023136"/>
    </source>
</evidence>
<dbReference type="GO" id="GO:0016020">
    <property type="term" value="C:membrane"/>
    <property type="evidence" value="ECO:0007669"/>
    <property type="project" value="UniProtKB-SubCell"/>
</dbReference>
<evidence type="ECO:0000259" key="6">
    <source>
        <dbReference type="Pfam" id="PF04932"/>
    </source>
</evidence>
<dbReference type="EMBL" id="FNDE01000013">
    <property type="protein sequence ID" value="SDH13623.1"/>
    <property type="molecule type" value="Genomic_DNA"/>
</dbReference>
<feature type="transmembrane region" description="Helical" evidence="5">
    <location>
        <begin position="110"/>
        <end position="129"/>
    </location>
</feature>
<feature type="transmembrane region" description="Helical" evidence="5">
    <location>
        <begin position="141"/>
        <end position="158"/>
    </location>
</feature>
<proteinExistence type="predicted"/>
<feature type="transmembrane region" description="Helical" evidence="5">
    <location>
        <begin position="280"/>
        <end position="298"/>
    </location>
</feature>
<keyword evidence="8" id="KW-0436">Ligase</keyword>
<keyword evidence="10" id="KW-1185">Reference proteome</keyword>
<accession>A0A1G7ZY92</accession>
<organism evidence="8 9">
    <name type="scientific">Aneurinibacillus thermoaerophilus</name>
    <dbReference type="NCBI Taxonomy" id="143495"/>
    <lineage>
        <taxon>Bacteria</taxon>
        <taxon>Bacillati</taxon>
        <taxon>Bacillota</taxon>
        <taxon>Bacilli</taxon>
        <taxon>Bacillales</taxon>
        <taxon>Paenibacillaceae</taxon>
        <taxon>Aneurinibacillus group</taxon>
        <taxon>Aneurinibacillus</taxon>
    </lineage>
</organism>
<feature type="transmembrane region" description="Helical" evidence="5">
    <location>
        <begin position="407"/>
        <end position="428"/>
    </location>
</feature>
<feature type="transmembrane region" description="Helical" evidence="5">
    <location>
        <begin position="227"/>
        <end position="245"/>
    </location>
</feature>
<dbReference type="InterPro" id="IPR051533">
    <property type="entry name" value="WaaL-like"/>
</dbReference>
<dbReference type="AlphaFoldDB" id="A0A1G7ZY92"/>
<evidence type="ECO:0000313" key="8">
    <source>
        <dbReference type="EMBL" id="SDH13623.1"/>
    </source>
</evidence>
<dbReference type="Pfam" id="PF04932">
    <property type="entry name" value="Wzy_C"/>
    <property type="match status" value="1"/>
</dbReference>
<feature type="transmembrane region" description="Helical" evidence="5">
    <location>
        <begin position="82"/>
        <end position="98"/>
    </location>
</feature>
<dbReference type="GeneID" id="97143134"/>
<feature type="transmembrane region" description="Helical" evidence="5">
    <location>
        <begin position="14"/>
        <end position="32"/>
    </location>
</feature>
<evidence type="ECO:0000256" key="1">
    <source>
        <dbReference type="ARBA" id="ARBA00004141"/>
    </source>
</evidence>
<feature type="domain" description="O-antigen ligase-related" evidence="6">
    <location>
        <begin position="235"/>
        <end position="380"/>
    </location>
</feature>
<keyword evidence="3 5" id="KW-1133">Transmembrane helix</keyword>
<dbReference type="RefSeq" id="WP_091260447.1">
    <property type="nucleotide sequence ID" value="NZ_CP080764.1"/>
</dbReference>
<gene>
    <name evidence="7" type="ORF">K3F53_17270</name>
    <name evidence="8" type="ORF">SAMN04489735_101317</name>
</gene>
<evidence type="ECO:0000256" key="3">
    <source>
        <dbReference type="ARBA" id="ARBA00022989"/>
    </source>
</evidence>
<keyword evidence="2 5" id="KW-0812">Transmembrane</keyword>
<keyword evidence="4 5" id="KW-0472">Membrane</keyword>
<feature type="transmembrane region" description="Helical" evidence="5">
    <location>
        <begin position="251"/>
        <end position="268"/>
    </location>
</feature>
<dbReference type="InterPro" id="IPR007016">
    <property type="entry name" value="O-antigen_ligase-rel_domated"/>
</dbReference>
<dbReference type="PANTHER" id="PTHR37422">
    <property type="entry name" value="TEICHURONIC ACID BIOSYNTHESIS PROTEIN TUAE"/>
    <property type="match status" value="1"/>
</dbReference>
<name>A0A1G7ZY92_ANETH</name>
<dbReference type="PANTHER" id="PTHR37422:SF13">
    <property type="entry name" value="LIPOPOLYSACCHARIDE BIOSYNTHESIS PROTEIN PA4999-RELATED"/>
    <property type="match status" value="1"/>
</dbReference>
<sequence>MSFKTVAPRLKERMLPFFGMSLLGVMLAALSVSIPAIQIIGLLVVVLLALVIFALPELGLVITSLGGRFNRVPFLETIDGPVYVAALSLSLTVFVMIMRRRFHALLSRAYLFACLLFLAVLAAGVMYSVSPSYGTTKLIEFAFYTLPLLVLALSMVTSRQHYVNFFLGLAVITFGLALLGIAGGVLSGGLANGRISALGGGPNVFGRFMVIGALSTLFLINCIKVRGFAVCGYIALAIYAIAAFYSGSRQAFIGFILALVMYGLLIWLKSSNKKRSRFLLTLGIVGALLVSIFTVIPVEKITGGTAWIRLTLLFQEDKGTSVDARFVFAEAAWYLFQQRWFTGWGTGSFARMYSEEIRYPHNIFLEVMCELGAIGLAAFLIVLAVAAFATVRLMISKKKSELSGMDVSLIATVITCFFFSLYAAQISGDLYDNRWVWLFGALLAGLPHALK</sequence>
<dbReference type="GO" id="GO:0016874">
    <property type="term" value="F:ligase activity"/>
    <property type="evidence" value="ECO:0007669"/>
    <property type="project" value="UniProtKB-KW"/>
</dbReference>
<dbReference type="OrthoDB" id="104748at2"/>
<protein>
    <submittedName>
        <fullName evidence="7">O-antigen ligase family protein</fullName>
    </submittedName>
    <submittedName>
        <fullName evidence="8">O-antigen ligase like membrane protein</fullName>
    </submittedName>
</protein>
<evidence type="ECO:0000313" key="9">
    <source>
        <dbReference type="Proteomes" id="UP000198956"/>
    </source>
</evidence>
<feature type="transmembrane region" description="Helical" evidence="5">
    <location>
        <begin position="165"/>
        <end position="184"/>
    </location>
</feature>
<evidence type="ECO:0000313" key="7">
    <source>
        <dbReference type="EMBL" id="QYY42561.1"/>
    </source>
</evidence>
<reference evidence="8 9" key="1">
    <citation type="submission" date="2016-10" db="EMBL/GenBank/DDBJ databases">
        <authorList>
            <person name="de Groot N.N."/>
        </authorList>
    </citation>
    <scope>NUCLEOTIDE SEQUENCE [LARGE SCALE GENOMIC DNA]</scope>
    <source>
        <strain evidence="8 9">L 420-91</strain>
    </source>
</reference>
<evidence type="ECO:0000256" key="2">
    <source>
        <dbReference type="ARBA" id="ARBA00022692"/>
    </source>
</evidence>